<keyword evidence="1" id="KW-0472">Membrane</keyword>
<organism evidence="2 3">
    <name type="scientific">Serratia proteamaculans</name>
    <dbReference type="NCBI Taxonomy" id="28151"/>
    <lineage>
        <taxon>Bacteria</taxon>
        <taxon>Pseudomonadati</taxon>
        <taxon>Pseudomonadota</taxon>
        <taxon>Gammaproteobacteria</taxon>
        <taxon>Enterobacterales</taxon>
        <taxon>Yersiniaceae</taxon>
        <taxon>Serratia</taxon>
    </lineage>
</organism>
<dbReference type="RefSeq" id="WP_198642255.1">
    <property type="nucleotide sequence ID" value="NZ_JAEHSL010000004.1"/>
</dbReference>
<sequence length="182" mass="20713">MSDISELKQHMNTKTLHFALLTLVTAGVWPLLWLYRKQSILAEMTRVPFASEVMIIWMALCFGLSRLLNGMTTPQLYGYDTVNDTLLILSFLLSLACGVLYVVWACKARTALRHYALVTFHFDLKMNLFYTVVFNVFYINYCINAMPDDFAKHQIIYGGRPFASEATAPVITSSTDSLQHKP</sequence>
<name>A0ABS0TQ85_SERPR</name>
<feature type="transmembrane region" description="Helical" evidence="1">
    <location>
        <begin position="127"/>
        <end position="146"/>
    </location>
</feature>
<evidence type="ECO:0000313" key="3">
    <source>
        <dbReference type="Proteomes" id="UP000639004"/>
    </source>
</evidence>
<keyword evidence="1" id="KW-1133">Transmembrane helix</keyword>
<accession>A0ABS0TQ85</accession>
<feature type="transmembrane region" description="Helical" evidence="1">
    <location>
        <begin position="85"/>
        <end position="106"/>
    </location>
</feature>
<comment type="caution">
    <text evidence="2">The sequence shown here is derived from an EMBL/GenBank/DDBJ whole genome shotgun (WGS) entry which is preliminary data.</text>
</comment>
<keyword evidence="3" id="KW-1185">Reference proteome</keyword>
<reference evidence="2 3" key="1">
    <citation type="submission" date="2020-12" db="EMBL/GenBank/DDBJ databases">
        <title>Enhanced detection system for hospital associated transmission using whole genome sequencing surveillance.</title>
        <authorList>
            <person name="Harrison L.H."/>
            <person name="Van Tyne D."/>
            <person name="Marsh J.W."/>
            <person name="Griffith M.P."/>
            <person name="Snyder D.J."/>
            <person name="Cooper V.S."/>
            <person name="Mustapha M."/>
        </authorList>
    </citation>
    <scope>NUCLEOTIDE SEQUENCE [LARGE SCALE GENOMIC DNA]</scope>
    <source>
        <strain evidence="2 3">SER00238</strain>
    </source>
</reference>
<evidence type="ECO:0000256" key="1">
    <source>
        <dbReference type="SAM" id="Phobius"/>
    </source>
</evidence>
<keyword evidence="1" id="KW-0812">Transmembrane</keyword>
<gene>
    <name evidence="2" type="ORF">JEQ07_08900</name>
</gene>
<feature type="transmembrane region" description="Helical" evidence="1">
    <location>
        <begin position="47"/>
        <end position="65"/>
    </location>
</feature>
<dbReference type="EMBL" id="JAEHSL010000004">
    <property type="protein sequence ID" value="MBI6180519.1"/>
    <property type="molecule type" value="Genomic_DNA"/>
</dbReference>
<proteinExistence type="predicted"/>
<dbReference type="Proteomes" id="UP000639004">
    <property type="component" value="Unassembled WGS sequence"/>
</dbReference>
<protein>
    <submittedName>
        <fullName evidence="2">DUF4234 domain-containing protein</fullName>
    </submittedName>
</protein>
<evidence type="ECO:0000313" key="2">
    <source>
        <dbReference type="EMBL" id="MBI6180519.1"/>
    </source>
</evidence>
<feature type="transmembrane region" description="Helical" evidence="1">
    <location>
        <begin position="16"/>
        <end position="35"/>
    </location>
</feature>